<organism evidence="2 3">
    <name type="scientific">Chitiniphilus purpureus</name>
    <dbReference type="NCBI Taxonomy" id="2981137"/>
    <lineage>
        <taxon>Bacteria</taxon>
        <taxon>Pseudomonadati</taxon>
        <taxon>Pseudomonadota</taxon>
        <taxon>Betaproteobacteria</taxon>
        <taxon>Neisseriales</taxon>
        <taxon>Chitinibacteraceae</taxon>
        <taxon>Chitiniphilus</taxon>
    </lineage>
</organism>
<feature type="transmembrane region" description="Helical" evidence="1">
    <location>
        <begin position="159"/>
        <end position="181"/>
    </location>
</feature>
<accession>A0ABY6DK57</accession>
<protein>
    <recommendedName>
        <fullName evidence="4">DUF2214 family protein</fullName>
    </recommendedName>
</protein>
<gene>
    <name evidence="2" type="ORF">N8I74_15655</name>
</gene>
<dbReference type="Proteomes" id="UP001061302">
    <property type="component" value="Chromosome"/>
</dbReference>
<feature type="transmembrane region" description="Helical" evidence="1">
    <location>
        <begin position="6"/>
        <end position="26"/>
    </location>
</feature>
<evidence type="ECO:0008006" key="4">
    <source>
        <dbReference type="Google" id="ProtNLM"/>
    </source>
</evidence>
<evidence type="ECO:0000313" key="2">
    <source>
        <dbReference type="EMBL" id="UXY14740.1"/>
    </source>
</evidence>
<sequence>METIKLGVLYVHLLTVCFALAAVLTADRRLWHWRHRPLDEQRRRYLERTTRQVVQLLVLLWGTGLMLVLLGYSKQGAHYLANPKLWAKFSVVLVLSANGWLLHRLAFPVLSLRLPLIGLPLPERMTVGALGAVSMISWLFAGLLGIAREWNYREPFARIMGLYLLLLILAIGGALAMLALAEAGLLSRPERPNRLLR</sequence>
<feature type="transmembrane region" description="Helical" evidence="1">
    <location>
        <begin position="53"/>
        <end position="73"/>
    </location>
</feature>
<name>A0ABY6DK57_9NEIS</name>
<keyword evidence="1" id="KW-0472">Membrane</keyword>
<reference evidence="2" key="1">
    <citation type="submission" date="2022-10" db="EMBL/GenBank/DDBJ databases">
        <title>Chitiniphilus purpureus sp. nov., a novel chitin-degrading bacterium isolated from crawfish pond sediment.</title>
        <authorList>
            <person name="Li K."/>
        </authorList>
    </citation>
    <scope>NUCLEOTIDE SEQUENCE</scope>
    <source>
        <strain evidence="2">CD1</strain>
    </source>
</reference>
<feature type="transmembrane region" description="Helical" evidence="1">
    <location>
        <begin position="85"/>
        <end position="106"/>
    </location>
</feature>
<dbReference type="RefSeq" id="WP_263124043.1">
    <property type="nucleotide sequence ID" value="NZ_CP106753.1"/>
</dbReference>
<proteinExistence type="predicted"/>
<keyword evidence="3" id="KW-1185">Reference proteome</keyword>
<evidence type="ECO:0000256" key="1">
    <source>
        <dbReference type="SAM" id="Phobius"/>
    </source>
</evidence>
<keyword evidence="1" id="KW-1133">Transmembrane helix</keyword>
<keyword evidence="1" id="KW-0812">Transmembrane</keyword>
<feature type="transmembrane region" description="Helical" evidence="1">
    <location>
        <begin position="127"/>
        <end position="147"/>
    </location>
</feature>
<evidence type="ECO:0000313" key="3">
    <source>
        <dbReference type="Proteomes" id="UP001061302"/>
    </source>
</evidence>
<dbReference type="EMBL" id="CP106753">
    <property type="protein sequence ID" value="UXY14740.1"/>
    <property type="molecule type" value="Genomic_DNA"/>
</dbReference>